<dbReference type="SUPFAM" id="SSF51905">
    <property type="entry name" value="FAD/NAD(P)-binding domain"/>
    <property type="match status" value="1"/>
</dbReference>
<evidence type="ECO:0000256" key="1">
    <source>
        <dbReference type="ARBA" id="ARBA00001974"/>
    </source>
</evidence>
<keyword evidence="5 7" id="KW-0503">Monooxygenase</keyword>
<dbReference type="AlphaFoldDB" id="A0A8J7JC58"/>
<dbReference type="PANTHER" id="PTHR13789:SF318">
    <property type="entry name" value="GERANYLGERANYL DIPHOSPHATE REDUCTASE"/>
    <property type="match status" value="1"/>
</dbReference>
<proteinExistence type="predicted"/>
<keyword evidence="3" id="KW-0274">FAD</keyword>
<keyword evidence="2" id="KW-0285">Flavoprotein</keyword>
<evidence type="ECO:0000313" key="8">
    <source>
        <dbReference type="Proteomes" id="UP000619079"/>
    </source>
</evidence>
<dbReference type="InterPro" id="IPR002938">
    <property type="entry name" value="FAD-bd"/>
</dbReference>
<dbReference type="Pfam" id="PF01494">
    <property type="entry name" value="FAD_binding_3"/>
    <property type="match status" value="1"/>
</dbReference>
<dbReference type="InterPro" id="IPR036188">
    <property type="entry name" value="FAD/NAD-bd_sf"/>
</dbReference>
<dbReference type="RefSeq" id="WP_199026053.1">
    <property type="nucleotide sequence ID" value="NZ_JAELVR010000012.1"/>
</dbReference>
<keyword evidence="8" id="KW-1185">Reference proteome</keyword>
<dbReference type="InterPro" id="IPR050493">
    <property type="entry name" value="FAD-dep_Monooxygenase_BioMet"/>
</dbReference>
<protein>
    <submittedName>
        <fullName evidence="7">FAD-dependent monooxygenase</fullName>
    </submittedName>
</protein>
<evidence type="ECO:0000259" key="6">
    <source>
        <dbReference type="Pfam" id="PF01494"/>
    </source>
</evidence>
<evidence type="ECO:0000256" key="3">
    <source>
        <dbReference type="ARBA" id="ARBA00022827"/>
    </source>
</evidence>
<reference evidence="7" key="1">
    <citation type="submission" date="2020-12" db="EMBL/GenBank/DDBJ databases">
        <title>Sedimentitalea sp. nov., isolated from sand in Incheon.</title>
        <authorList>
            <person name="Kim W."/>
        </authorList>
    </citation>
    <scope>NUCLEOTIDE SEQUENCE</scope>
    <source>
        <strain evidence="7">CAU 1593</strain>
    </source>
</reference>
<dbReference type="GO" id="GO:0004497">
    <property type="term" value="F:monooxygenase activity"/>
    <property type="evidence" value="ECO:0007669"/>
    <property type="project" value="UniProtKB-KW"/>
</dbReference>
<dbReference type="SUPFAM" id="SSF54373">
    <property type="entry name" value="FAD-linked reductases, C-terminal domain"/>
    <property type="match status" value="1"/>
</dbReference>
<dbReference type="PRINTS" id="PR00420">
    <property type="entry name" value="RNGMNOXGNASE"/>
</dbReference>
<dbReference type="Proteomes" id="UP000619079">
    <property type="component" value="Unassembled WGS sequence"/>
</dbReference>
<feature type="domain" description="FAD-binding" evidence="6">
    <location>
        <begin position="4"/>
        <end position="332"/>
    </location>
</feature>
<comment type="caution">
    <text evidence="7">The sequence shown here is derived from an EMBL/GenBank/DDBJ whole genome shotgun (WGS) entry which is preliminary data.</text>
</comment>
<sequence>MQSEIVVVGAGIGGVAVATALAQSGRDVTVLEQAAALEEVGAGLQISANGMAVLRALGVADAVRAGAVRSEGTEIRDAARGRLVTRVPPPAAGPTWYLHRADLLDRLVERARSVGVVFDLGARVDDYAPEDTGCAVTLAGGETRRAGLVIAADGGQSRARQRVEEPSRPVFSRQVAWRALIPWTGAVPSAAAVLTMAPGRHVVSYPLRGGALMNLVAVEERADWTREGWRHEGDPAALRAAFAGFGGAVGDMLNAVDRAHLWALYLHPVATRWHRGGLVLLGDAAHPTLPFMAQGACLALEDAWVLARCLTGGGGRDAYRAARAVRAQRVVAVAAGNARRFHLGGPARWAAQAALRLGGSRIAPRYDWIYGHDVTA</sequence>
<organism evidence="7 8">
    <name type="scientific">Sedimentitalea arenosa</name>
    <dbReference type="NCBI Taxonomy" id="2798803"/>
    <lineage>
        <taxon>Bacteria</taxon>
        <taxon>Pseudomonadati</taxon>
        <taxon>Pseudomonadota</taxon>
        <taxon>Alphaproteobacteria</taxon>
        <taxon>Rhodobacterales</taxon>
        <taxon>Paracoccaceae</taxon>
        <taxon>Sedimentitalea</taxon>
    </lineage>
</organism>
<accession>A0A8J7JC58</accession>
<dbReference type="Gene3D" id="3.50.50.60">
    <property type="entry name" value="FAD/NAD(P)-binding domain"/>
    <property type="match status" value="1"/>
</dbReference>
<evidence type="ECO:0000256" key="5">
    <source>
        <dbReference type="ARBA" id="ARBA00023033"/>
    </source>
</evidence>
<evidence type="ECO:0000256" key="2">
    <source>
        <dbReference type="ARBA" id="ARBA00022630"/>
    </source>
</evidence>
<dbReference type="EMBL" id="JAELVR010000012">
    <property type="protein sequence ID" value="MBJ6373178.1"/>
    <property type="molecule type" value="Genomic_DNA"/>
</dbReference>
<evidence type="ECO:0000256" key="4">
    <source>
        <dbReference type="ARBA" id="ARBA00023002"/>
    </source>
</evidence>
<dbReference type="GO" id="GO:0071949">
    <property type="term" value="F:FAD binding"/>
    <property type="evidence" value="ECO:0007669"/>
    <property type="project" value="InterPro"/>
</dbReference>
<name>A0A8J7JC58_9RHOB</name>
<evidence type="ECO:0000313" key="7">
    <source>
        <dbReference type="EMBL" id="MBJ6373178.1"/>
    </source>
</evidence>
<keyword evidence="4" id="KW-0560">Oxidoreductase</keyword>
<dbReference type="PANTHER" id="PTHR13789">
    <property type="entry name" value="MONOOXYGENASE"/>
    <property type="match status" value="1"/>
</dbReference>
<gene>
    <name evidence="7" type="ORF">JF290_16755</name>
</gene>
<comment type="cofactor">
    <cofactor evidence="1">
        <name>FAD</name>
        <dbReference type="ChEBI" id="CHEBI:57692"/>
    </cofactor>
</comment>